<dbReference type="SUPFAM" id="SSF140500">
    <property type="entry name" value="BAS1536-like"/>
    <property type="match status" value="1"/>
</dbReference>
<evidence type="ECO:0000313" key="1">
    <source>
        <dbReference type="EMBL" id="MCY9595663.1"/>
    </source>
</evidence>
<keyword evidence="4" id="KW-1185">Reference proteome</keyword>
<dbReference type="InterPro" id="IPR036638">
    <property type="entry name" value="HLH_DNA-bd_sf"/>
</dbReference>
<dbReference type="GeneID" id="95374564"/>
<dbReference type="Pfam" id="PF09388">
    <property type="entry name" value="SpoOE-like"/>
    <property type="match status" value="1"/>
</dbReference>
<dbReference type="InterPro" id="IPR037208">
    <property type="entry name" value="Spo0E-like_sf"/>
</dbReference>
<dbReference type="Proteomes" id="UP001527202">
    <property type="component" value="Unassembled WGS sequence"/>
</dbReference>
<dbReference type="EMBL" id="JAMDMJ010000008">
    <property type="protein sequence ID" value="MCY9595663.1"/>
    <property type="molecule type" value="Genomic_DNA"/>
</dbReference>
<proteinExistence type="predicted"/>
<reference evidence="1 4" key="2">
    <citation type="submission" date="2022-05" db="EMBL/GenBank/DDBJ databases">
        <title>Genome Sequencing of Bee-Associated Microbes.</title>
        <authorList>
            <person name="Dunlap C."/>
        </authorList>
    </citation>
    <scope>NUCLEOTIDE SEQUENCE [LARGE SCALE GENOMIC DNA]</scope>
    <source>
        <strain evidence="1 4">NRRL B-23120</strain>
    </source>
</reference>
<evidence type="ECO:0000313" key="3">
    <source>
        <dbReference type="Proteomes" id="UP000288943"/>
    </source>
</evidence>
<reference evidence="2 3" key="1">
    <citation type="submission" date="2018-01" db="EMBL/GenBank/DDBJ databases">
        <title>The whole genome sequencing and assembly of Paenibacillus chitinolyticus KCCM 41400 strain.</title>
        <authorList>
            <person name="Kim J.-Y."/>
            <person name="Park M.-K."/>
            <person name="Lee Y.-J."/>
            <person name="Yi H."/>
            <person name="Bahn Y.-S."/>
            <person name="Kim J.F."/>
            <person name="Lee D.-W."/>
        </authorList>
    </citation>
    <scope>NUCLEOTIDE SEQUENCE [LARGE SCALE GENOMIC DNA]</scope>
    <source>
        <strain evidence="2 3">KCCM 41400</strain>
    </source>
</reference>
<organism evidence="2 3">
    <name type="scientific">Paenibacillus chitinolyticus</name>
    <dbReference type="NCBI Taxonomy" id="79263"/>
    <lineage>
        <taxon>Bacteria</taxon>
        <taxon>Bacillati</taxon>
        <taxon>Bacillota</taxon>
        <taxon>Bacilli</taxon>
        <taxon>Bacillales</taxon>
        <taxon>Paenibacillaceae</taxon>
        <taxon>Paenibacillus</taxon>
    </lineage>
</organism>
<dbReference type="RefSeq" id="WP_009676194.1">
    <property type="nucleotide sequence ID" value="NZ_BQWH01000004.1"/>
</dbReference>
<dbReference type="EMBL" id="CP026520">
    <property type="protein sequence ID" value="QAV17422.1"/>
    <property type="molecule type" value="Genomic_DNA"/>
</dbReference>
<protein>
    <submittedName>
        <fullName evidence="2">Aspartyl-phosphate phosphatase Spo0E family protein</fullName>
    </submittedName>
</protein>
<evidence type="ECO:0000313" key="4">
    <source>
        <dbReference type="Proteomes" id="UP001527202"/>
    </source>
</evidence>
<gene>
    <name evidence="1" type="ORF">M5X16_07755</name>
    <name evidence="2" type="ORF">PC41400_06995</name>
</gene>
<dbReference type="Proteomes" id="UP000288943">
    <property type="component" value="Chromosome"/>
</dbReference>
<dbReference type="InterPro" id="IPR018540">
    <property type="entry name" value="Spo0E-like"/>
</dbReference>
<sequence>MAYLEYRLADNSGWYSHDVSDQRWLSKRPAKLASLFHLEEEIQFMRHRLEQMVQSGEAMTSESVIEMSTLLDHKINEYMNLVQKSR</sequence>
<dbReference type="OrthoDB" id="2666800at2"/>
<dbReference type="GO" id="GO:0046983">
    <property type="term" value="F:protein dimerization activity"/>
    <property type="evidence" value="ECO:0007669"/>
    <property type="project" value="InterPro"/>
</dbReference>
<dbReference type="GO" id="GO:0043937">
    <property type="term" value="P:regulation of sporulation"/>
    <property type="evidence" value="ECO:0007669"/>
    <property type="project" value="InterPro"/>
</dbReference>
<dbReference type="KEGG" id="pchi:PC41400_06995"/>
<dbReference type="Gene3D" id="4.10.280.10">
    <property type="entry name" value="Helix-loop-helix DNA-binding domain"/>
    <property type="match status" value="1"/>
</dbReference>
<dbReference type="AlphaFoldDB" id="A0A410WSW1"/>
<accession>A0A410WSW1</accession>
<name>A0A410WSW1_9BACL</name>
<evidence type="ECO:0000313" key="2">
    <source>
        <dbReference type="EMBL" id="QAV17422.1"/>
    </source>
</evidence>